<dbReference type="Gene3D" id="3.40.50.300">
    <property type="entry name" value="P-loop containing nucleotide triphosphate hydrolases"/>
    <property type="match status" value="1"/>
</dbReference>
<sequence length="262" mass="28496">MSVRNRDELTDAAADAAIDQACRILRLPTMRAQHAELAAAAARQHISYKAFLVELLSLECDEREQRRKARLVREAGFPRVKRLDDFDFTANPGVPAPLIHTLAGAGWVAHGQPLCLIGDSGTGKSHLLIGLGIAAAEAGYRVRYTTAAALVNELAEAADDKVLSRTIARYGRVDLLCLDELGYLELDRRGAELLFQVFTEREERASIAVASNAAFSEWTTTFTDPRLCAAIVDRLTFQAHIITTGTDSYRLKSATAALAAAT</sequence>
<dbReference type="InterPro" id="IPR003593">
    <property type="entry name" value="AAA+_ATPase"/>
</dbReference>
<dbReference type="Pfam" id="PF01695">
    <property type="entry name" value="IstB_IS21"/>
    <property type="match status" value="1"/>
</dbReference>
<dbReference type="EMBL" id="BOOG01000136">
    <property type="protein sequence ID" value="GIH73564.1"/>
    <property type="molecule type" value="Genomic_DNA"/>
</dbReference>
<comment type="caution">
    <text evidence="5">The sequence shown here is derived from an EMBL/GenBank/DDBJ whole genome shotgun (WGS) entry which is preliminary data.</text>
</comment>
<name>A0A8J3W1Q6_9ACTN</name>
<dbReference type="GO" id="GO:0006260">
    <property type="term" value="P:DNA replication"/>
    <property type="evidence" value="ECO:0007669"/>
    <property type="project" value="TreeGrafter"/>
</dbReference>
<dbReference type="InterPro" id="IPR047661">
    <property type="entry name" value="IstB"/>
</dbReference>
<dbReference type="PIRSF" id="PIRSF003073">
    <property type="entry name" value="DNAC_TnpB_IstB"/>
    <property type="match status" value="1"/>
</dbReference>
<evidence type="ECO:0000256" key="3">
    <source>
        <dbReference type="ARBA" id="ARBA00022840"/>
    </source>
</evidence>
<dbReference type="SUPFAM" id="SSF52540">
    <property type="entry name" value="P-loop containing nucleoside triphosphate hydrolases"/>
    <property type="match status" value="1"/>
</dbReference>
<comment type="similarity">
    <text evidence="1">Belongs to the IS21/IS1162 putative ATP-binding protein family.</text>
</comment>
<dbReference type="InterPro" id="IPR028350">
    <property type="entry name" value="DNAC/IstB-like"/>
</dbReference>
<dbReference type="AlphaFoldDB" id="A0A8J3W1Q6"/>
<evidence type="ECO:0000256" key="2">
    <source>
        <dbReference type="ARBA" id="ARBA00022741"/>
    </source>
</evidence>
<gene>
    <name evidence="5" type="primary">istB</name>
    <name evidence="5" type="ORF">Mth01_58170</name>
</gene>
<evidence type="ECO:0000256" key="1">
    <source>
        <dbReference type="ARBA" id="ARBA00008059"/>
    </source>
</evidence>
<dbReference type="PANTHER" id="PTHR30050">
    <property type="entry name" value="CHROMOSOMAL REPLICATION INITIATOR PROTEIN DNAA"/>
    <property type="match status" value="1"/>
</dbReference>
<feature type="domain" description="AAA+ ATPase" evidence="4">
    <location>
        <begin position="110"/>
        <end position="247"/>
    </location>
</feature>
<dbReference type="NCBIfam" id="NF038214">
    <property type="entry name" value="IS21_help_AAA"/>
    <property type="match status" value="1"/>
</dbReference>
<evidence type="ECO:0000313" key="5">
    <source>
        <dbReference type="EMBL" id="GIH73564.1"/>
    </source>
</evidence>
<dbReference type="SMART" id="SM00382">
    <property type="entry name" value="AAA"/>
    <property type="match status" value="1"/>
</dbReference>
<proteinExistence type="inferred from homology"/>
<dbReference type="CDD" id="cd00009">
    <property type="entry name" value="AAA"/>
    <property type="match status" value="1"/>
</dbReference>
<protein>
    <submittedName>
        <fullName evidence="5">ATPase AAA</fullName>
    </submittedName>
</protein>
<accession>A0A8J3W1Q6</accession>
<keyword evidence="3" id="KW-0067">ATP-binding</keyword>
<keyword evidence="2" id="KW-0547">Nucleotide-binding</keyword>
<dbReference type="InterPro" id="IPR020591">
    <property type="entry name" value="Chromosome_initiator_DnaA-like"/>
</dbReference>
<evidence type="ECO:0000259" key="4">
    <source>
        <dbReference type="SMART" id="SM00382"/>
    </source>
</evidence>
<evidence type="ECO:0000313" key="6">
    <source>
        <dbReference type="Proteomes" id="UP000610966"/>
    </source>
</evidence>
<dbReference type="PANTHER" id="PTHR30050:SF4">
    <property type="entry name" value="ATP-BINDING PROTEIN RV3427C IN INSERTION SEQUENCE-RELATED"/>
    <property type="match status" value="1"/>
</dbReference>
<dbReference type="Proteomes" id="UP000610966">
    <property type="component" value="Unassembled WGS sequence"/>
</dbReference>
<dbReference type="GO" id="GO:0005524">
    <property type="term" value="F:ATP binding"/>
    <property type="evidence" value="ECO:0007669"/>
    <property type="project" value="UniProtKB-KW"/>
</dbReference>
<keyword evidence="6" id="KW-1185">Reference proteome</keyword>
<dbReference type="PRINTS" id="PR00051">
    <property type="entry name" value="DNAA"/>
</dbReference>
<dbReference type="InterPro" id="IPR002611">
    <property type="entry name" value="IstB_ATP-bd"/>
</dbReference>
<dbReference type="InterPro" id="IPR027417">
    <property type="entry name" value="P-loop_NTPase"/>
</dbReference>
<organism evidence="5 6">
    <name type="scientific">Sphaerimonospora thailandensis</name>
    <dbReference type="NCBI Taxonomy" id="795644"/>
    <lineage>
        <taxon>Bacteria</taxon>
        <taxon>Bacillati</taxon>
        <taxon>Actinomycetota</taxon>
        <taxon>Actinomycetes</taxon>
        <taxon>Streptosporangiales</taxon>
        <taxon>Streptosporangiaceae</taxon>
        <taxon>Sphaerimonospora</taxon>
    </lineage>
</organism>
<reference evidence="5" key="1">
    <citation type="submission" date="2021-01" db="EMBL/GenBank/DDBJ databases">
        <title>Whole genome shotgun sequence of Sphaerimonospora thailandensis NBRC 107569.</title>
        <authorList>
            <person name="Komaki H."/>
            <person name="Tamura T."/>
        </authorList>
    </citation>
    <scope>NUCLEOTIDE SEQUENCE</scope>
    <source>
        <strain evidence="5">NBRC 107569</strain>
    </source>
</reference>